<dbReference type="EMBL" id="BOMM01000098">
    <property type="protein sequence ID" value="GIE16745.1"/>
    <property type="molecule type" value="Genomic_DNA"/>
</dbReference>
<accession>A0A919JAI8</accession>
<sequence length="71" mass="7855">MSALIPRAGLLAIAEKYNDSGNFDGEWATDRVRQAATQLRADIGRTLHPHVLLEMADDLDALADRYEKEAS</sequence>
<dbReference type="AlphaFoldDB" id="A0A919JAI8"/>
<proteinExistence type="predicted"/>
<dbReference type="RefSeq" id="WP_203823066.1">
    <property type="nucleotide sequence ID" value="NZ_BAAABP010000067.1"/>
</dbReference>
<comment type="caution">
    <text evidence="1">The sequence shown here is derived from an EMBL/GenBank/DDBJ whole genome shotgun (WGS) entry which is preliminary data.</text>
</comment>
<reference evidence="1" key="1">
    <citation type="submission" date="2021-01" db="EMBL/GenBank/DDBJ databases">
        <title>Whole genome shotgun sequence of Actinoplanes ferrugineus NBRC 15555.</title>
        <authorList>
            <person name="Komaki H."/>
            <person name="Tamura T."/>
        </authorList>
    </citation>
    <scope>NUCLEOTIDE SEQUENCE</scope>
    <source>
        <strain evidence="1">NBRC 15555</strain>
    </source>
</reference>
<evidence type="ECO:0000313" key="2">
    <source>
        <dbReference type="Proteomes" id="UP000598174"/>
    </source>
</evidence>
<protein>
    <submittedName>
        <fullName evidence="1">Uncharacterized protein</fullName>
    </submittedName>
</protein>
<keyword evidence="2" id="KW-1185">Reference proteome</keyword>
<dbReference type="Proteomes" id="UP000598174">
    <property type="component" value="Unassembled WGS sequence"/>
</dbReference>
<evidence type="ECO:0000313" key="1">
    <source>
        <dbReference type="EMBL" id="GIE16745.1"/>
    </source>
</evidence>
<gene>
    <name evidence="1" type="ORF">Afe05nite_85850</name>
</gene>
<name>A0A919JAI8_9ACTN</name>
<organism evidence="1 2">
    <name type="scientific">Paractinoplanes ferrugineus</name>
    <dbReference type="NCBI Taxonomy" id="113564"/>
    <lineage>
        <taxon>Bacteria</taxon>
        <taxon>Bacillati</taxon>
        <taxon>Actinomycetota</taxon>
        <taxon>Actinomycetes</taxon>
        <taxon>Micromonosporales</taxon>
        <taxon>Micromonosporaceae</taxon>
        <taxon>Paractinoplanes</taxon>
    </lineage>
</organism>